<accession>A0ABN8TUP9</accession>
<dbReference type="RefSeq" id="WP_168786865.1">
    <property type="nucleotide sequence ID" value="NZ_CALYLF010000006.1"/>
</dbReference>
<evidence type="ECO:0000313" key="1">
    <source>
        <dbReference type="EMBL" id="CAH8240507.1"/>
    </source>
</evidence>
<reference evidence="1" key="1">
    <citation type="submission" date="2022-06" db="EMBL/GenBank/DDBJ databases">
        <authorList>
            <person name="Goudenege D."/>
            <person name="Le Roux F."/>
        </authorList>
    </citation>
    <scope>NUCLEOTIDE SEQUENCE</scope>
    <source>
        <strain evidence="1">12-063</strain>
    </source>
</reference>
<comment type="caution">
    <text evidence="1">The sequence shown here is derived from an EMBL/GenBank/DDBJ whole genome shotgun (WGS) entry which is preliminary data.</text>
</comment>
<gene>
    <name evidence="1" type="ORF">VAE063_960036</name>
</gene>
<protein>
    <submittedName>
        <fullName evidence="1">Uncharacterized protein</fullName>
    </submittedName>
</protein>
<proteinExistence type="predicted"/>
<name>A0ABN8TUP9_9VIBR</name>
<sequence>MNTKEMKKISKIFKEWSLDFKQVGIKDDYEFYYNLSSVFKCKKASVNFCNVIDKDVQVKLINYLLTITLFPLNKEIYEEATYIMEVIQKDIEAL</sequence>
<dbReference type="Proteomes" id="UP001152658">
    <property type="component" value="Unassembled WGS sequence"/>
</dbReference>
<organism evidence="1 2">
    <name type="scientific">Vibrio aestuarianus</name>
    <dbReference type="NCBI Taxonomy" id="28171"/>
    <lineage>
        <taxon>Bacteria</taxon>
        <taxon>Pseudomonadati</taxon>
        <taxon>Pseudomonadota</taxon>
        <taxon>Gammaproteobacteria</taxon>
        <taxon>Vibrionales</taxon>
        <taxon>Vibrionaceae</taxon>
        <taxon>Vibrio</taxon>
    </lineage>
</organism>
<evidence type="ECO:0000313" key="2">
    <source>
        <dbReference type="Proteomes" id="UP001152658"/>
    </source>
</evidence>
<dbReference type="EMBL" id="CALYLK010000137">
    <property type="protein sequence ID" value="CAH8240507.1"/>
    <property type="molecule type" value="Genomic_DNA"/>
</dbReference>
<keyword evidence="2" id="KW-1185">Reference proteome</keyword>